<accession>A0A5P9Z6K8</accession>
<dbReference type="RefSeq" id="WP_139629754.1">
    <property type="nucleotide sequence ID" value="NZ_CP045572.1"/>
</dbReference>
<evidence type="ECO:0000256" key="5">
    <source>
        <dbReference type="ARBA" id="ARBA00022989"/>
    </source>
</evidence>
<comment type="subcellular location">
    <subcellularLocation>
        <location evidence="1">Cell membrane</location>
        <topology evidence="1">Multi-pass membrane protein</topology>
    </subcellularLocation>
</comment>
<dbReference type="InterPro" id="IPR027417">
    <property type="entry name" value="P-loop_NTPase"/>
</dbReference>
<dbReference type="InterPro" id="IPR017871">
    <property type="entry name" value="ABC_transporter-like_CS"/>
</dbReference>
<proteinExistence type="predicted"/>
<dbReference type="EMBL" id="VDLX02000002">
    <property type="protein sequence ID" value="KAB8196693.1"/>
    <property type="molecule type" value="Genomic_DNA"/>
</dbReference>
<evidence type="ECO:0000256" key="7">
    <source>
        <dbReference type="SAM" id="MobiDB-lite"/>
    </source>
</evidence>
<dbReference type="PROSITE" id="PS50893">
    <property type="entry name" value="ABC_TRANSPORTER_2"/>
    <property type="match status" value="1"/>
</dbReference>
<evidence type="ECO:0000313" key="10">
    <source>
        <dbReference type="Proteomes" id="UP000312512"/>
    </source>
</evidence>
<evidence type="ECO:0000256" key="3">
    <source>
        <dbReference type="ARBA" id="ARBA00022741"/>
    </source>
</evidence>
<feature type="transmembrane region" description="Helical" evidence="8">
    <location>
        <begin position="165"/>
        <end position="187"/>
    </location>
</feature>
<dbReference type="SUPFAM" id="SSF52540">
    <property type="entry name" value="P-loop containing nucleoside triphosphate hydrolases"/>
    <property type="match status" value="1"/>
</dbReference>
<feature type="region of interest" description="Disordered" evidence="7">
    <location>
        <begin position="632"/>
        <end position="664"/>
    </location>
</feature>
<dbReference type="PANTHER" id="PTHR24221:SF646">
    <property type="entry name" value="HAEMOLYSIN SECRETION ATP-BINDING PROTEIN"/>
    <property type="match status" value="1"/>
</dbReference>
<dbReference type="AlphaFoldDB" id="A0A5C4WST0"/>
<dbReference type="GO" id="GO:0005886">
    <property type="term" value="C:plasma membrane"/>
    <property type="evidence" value="ECO:0007669"/>
    <property type="project" value="UniProtKB-SubCell"/>
</dbReference>
<keyword evidence="3" id="KW-0547">Nucleotide-binding</keyword>
<dbReference type="PROSITE" id="PS50929">
    <property type="entry name" value="ABC_TM1F"/>
    <property type="match status" value="1"/>
</dbReference>
<comment type="caution">
    <text evidence="9">The sequence shown here is derived from an EMBL/GenBank/DDBJ whole genome shotgun (WGS) entry which is preliminary data.</text>
</comment>
<evidence type="ECO:0000313" key="9">
    <source>
        <dbReference type="EMBL" id="KAB8196693.1"/>
    </source>
</evidence>
<feature type="transmembrane region" description="Helical" evidence="8">
    <location>
        <begin position="278"/>
        <end position="301"/>
    </location>
</feature>
<dbReference type="Proteomes" id="UP000312512">
    <property type="component" value="Unassembled WGS sequence"/>
</dbReference>
<dbReference type="InterPro" id="IPR003439">
    <property type="entry name" value="ABC_transporter-like_ATP-bd"/>
</dbReference>
<evidence type="ECO:0000256" key="6">
    <source>
        <dbReference type="ARBA" id="ARBA00023136"/>
    </source>
</evidence>
<dbReference type="InterPro" id="IPR003593">
    <property type="entry name" value="AAA+_ATPase"/>
</dbReference>
<dbReference type="OrthoDB" id="9806127at2"/>
<dbReference type="Pfam" id="PF00005">
    <property type="entry name" value="ABC_tran"/>
    <property type="match status" value="1"/>
</dbReference>
<evidence type="ECO:0000256" key="4">
    <source>
        <dbReference type="ARBA" id="ARBA00022840"/>
    </source>
</evidence>
<gene>
    <name evidence="9" type="ORF">FH608_008285</name>
</gene>
<evidence type="ECO:0000256" key="1">
    <source>
        <dbReference type="ARBA" id="ARBA00004651"/>
    </source>
</evidence>
<evidence type="ECO:0000256" key="8">
    <source>
        <dbReference type="SAM" id="Phobius"/>
    </source>
</evidence>
<organism evidence="9 10">
    <name type="scientific">Nonomuraea phyllanthi</name>
    <dbReference type="NCBI Taxonomy" id="2219224"/>
    <lineage>
        <taxon>Bacteria</taxon>
        <taxon>Bacillati</taxon>
        <taxon>Actinomycetota</taxon>
        <taxon>Actinomycetes</taxon>
        <taxon>Streptosporangiales</taxon>
        <taxon>Streptosporangiaceae</taxon>
        <taxon>Nonomuraea</taxon>
    </lineage>
</organism>
<dbReference type="GO" id="GO:0005524">
    <property type="term" value="F:ATP binding"/>
    <property type="evidence" value="ECO:0007669"/>
    <property type="project" value="UniProtKB-KW"/>
</dbReference>
<feature type="transmembrane region" description="Helical" evidence="8">
    <location>
        <begin position="193"/>
        <end position="212"/>
    </location>
</feature>
<dbReference type="PROSITE" id="PS00211">
    <property type="entry name" value="ABC_TRANSPORTER_1"/>
    <property type="match status" value="1"/>
</dbReference>
<evidence type="ECO:0000256" key="2">
    <source>
        <dbReference type="ARBA" id="ARBA00022692"/>
    </source>
</evidence>
<dbReference type="Gene3D" id="1.20.1560.10">
    <property type="entry name" value="ABC transporter type 1, transmembrane domain"/>
    <property type="match status" value="1"/>
</dbReference>
<dbReference type="SMART" id="SM00382">
    <property type="entry name" value="AAA"/>
    <property type="match status" value="1"/>
</dbReference>
<keyword evidence="4 9" id="KW-0067">ATP-binding</keyword>
<keyword evidence="5 8" id="KW-1133">Transmembrane helix</keyword>
<feature type="transmembrane region" description="Helical" evidence="8">
    <location>
        <begin position="87"/>
        <end position="107"/>
    </location>
</feature>
<dbReference type="PANTHER" id="PTHR24221">
    <property type="entry name" value="ATP-BINDING CASSETTE SUB-FAMILY B"/>
    <property type="match status" value="1"/>
</dbReference>
<dbReference type="InterPro" id="IPR039421">
    <property type="entry name" value="Type_1_exporter"/>
</dbReference>
<keyword evidence="6 8" id="KW-0472">Membrane</keyword>
<accession>A0A5C4WST0</accession>
<dbReference type="GO" id="GO:0016887">
    <property type="term" value="F:ATP hydrolysis activity"/>
    <property type="evidence" value="ECO:0007669"/>
    <property type="project" value="InterPro"/>
</dbReference>
<keyword evidence="2 8" id="KW-0812">Transmembrane</keyword>
<dbReference type="GO" id="GO:0140359">
    <property type="term" value="F:ABC-type transporter activity"/>
    <property type="evidence" value="ECO:0007669"/>
    <property type="project" value="InterPro"/>
</dbReference>
<dbReference type="GO" id="GO:0034040">
    <property type="term" value="F:ATPase-coupled lipid transmembrane transporter activity"/>
    <property type="evidence" value="ECO:0007669"/>
    <property type="project" value="TreeGrafter"/>
</dbReference>
<name>A0A5C4WST0_9ACTN</name>
<protein>
    <submittedName>
        <fullName evidence="9">ATP-binding cassette domain-containing protein</fullName>
    </submittedName>
</protein>
<keyword evidence="10" id="KW-1185">Reference proteome</keyword>
<feature type="compositionally biased region" description="Low complexity" evidence="7">
    <location>
        <begin position="635"/>
        <end position="664"/>
    </location>
</feature>
<feature type="region of interest" description="Disordered" evidence="7">
    <location>
        <begin position="1"/>
        <end position="26"/>
    </location>
</feature>
<sequence>MSPTTSAGAAPGAPPEQDAAGPTVGADAPLKARPAALARALGLAWQAGRRHVVAYAALTLVEAVVPVAAAWLTKSALDLVIHRTEGATALVVVGAALAAAGVAAIALPHVSRYVRQELERRTGRLAQDRLFAGVERCTGLARFEDPAFLDRLSLAHGSGGATPSAVVAGTLAICQGFVTVLGFLGALLVVSPLLAGAVMVAALPALAAELRLSRQRASMMWRIGPMERREMFYRQLLTSVRAAKELRLFGAGRYFRSRMNAERVAADAERLHLDRRELGVEGGLGLLSGVIAGAGLVWALLAARDGLITAGDVALLASSIVGVQAALATLVDEVTMAHQQLLNFDHFLAVTGAEPDLRLPVRPVVPPALRRGIEFRDVWFRYSPEHPWSLRGVSFTIPYGSAVGLVGKNGAGKSTIVKLLCRFYDPERGTILWDGVDLRDLDPAELRGRIGAVFQDYMEYDLTAAENIAIGDVAGRDRLTASPARIEDAARRAGVHDAVSALPRGYGTLLTRMFFGPDPEAGVVLSGGQWQRLALARAVLGDGRDLLILDEPSSGLDAEAEAEIHNRLREHRAGRTSLLISHRLGAVREADALVVLDGGRVAEQGTHEELIAGGGLYRRLFGLQAQGYQLTDTWSPGDGSPAGDSADGGASPARARSGADPGSA</sequence>
<dbReference type="InterPro" id="IPR011527">
    <property type="entry name" value="ABC1_TM_dom"/>
</dbReference>
<feature type="transmembrane region" description="Helical" evidence="8">
    <location>
        <begin position="52"/>
        <end position="72"/>
    </location>
</feature>
<dbReference type="Gene3D" id="3.40.50.300">
    <property type="entry name" value="P-loop containing nucleotide triphosphate hydrolases"/>
    <property type="match status" value="1"/>
</dbReference>
<feature type="compositionally biased region" description="Low complexity" evidence="7">
    <location>
        <begin position="7"/>
        <end position="26"/>
    </location>
</feature>
<reference evidence="9 10" key="1">
    <citation type="submission" date="2019-10" db="EMBL/GenBank/DDBJ databases">
        <title>Nonomuraea sp. nov., isolated from Phyllanthus amarus.</title>
        <authorList>
            <person name="Klykleung N."/>
            <person name="Tanasupawat S."/>
        </authorList>
    </citation>
    <scope>NUCLEOTIDE SEQUENCE [LARGE SCALE GENOMIC DNA]</scope>
    <source>
        <strain evidence="9 10">PA1-10</strain>
    </source>
</reference>
<dbReference type="InterPro" id="IPR036640">
    <property type="entry name" value="ABC1_TM_sf"/>
</dbReference>
<dbReference type="SUPFAM" id="SSF90123">
    <property type="entry name" value="ABC transporter transmembrane region"/>
    <property type="match status" value="1"/>
</dbReference>